<evidence type="ECO:0000256" key="3">
    <source>
        <dbReference type="ARBA" id="ARBA00023004"/>
    </source>
</evidence>
<feature type="domain" description="F420-non-reducing hydrogenase iron-sulfur subunit D" evidence="5">
    <location>
        <begin position="19"/>
        <end position="140"/>
    </location>
</feature>
<name>A0A9Y1BK32_9ARCH</name>
<accession>A0A9Y1BK32</accession>
<evidence type="ECO:0000313" key="6">
    <source>
        <dbReference type="EMBL" id="UJG40503.1"/>
    </source>
</evidence>
<reference evidence="6" key="1">
    <citation type="journal article" date="2022" name="Nat. Microbiol.">
        <title>Unique mobile elements and scalable gene flow at the prokaryote-eukaryote boundary revealed by circularized Asgard archaea genomes.</title>
        <authorList>
            <person name="Wu F."/>
            <person name="Speth D.R."/>
            <person name="Philosof A."/>
            <person name="Cremiere A."/>
            <person name="Narayanan A."/>
            <person name="Barco R.A."/>
            <person name="Connon S.A."/>
            <person name="Amend J.P."/>
            <person name="Antoshechkin I.A."/>
            <person name="Orphan V.J."/>
        </authorList>
    </citation>
    <scope>NUCLEOTIDE SEQUENCE</scope>
    <source>
        <strain evidence="6">PM71</strain>
    </source>
</reference>
<dbReference type="EMBL" id="CP084166">
    <property type="protein sequence ID" value="UJG40503.1"/>
    <property type="molecule type" value="Genomic_DNA"/>
</dbReference>
<evidence type="ECO:0000256" key="4">
    <source>
        <dbReference type="ARBA" id="ARBA00023014"/>
    </source>
</evidence>
<dbReference type="GO" id="GO:0051536">
    <property type="term" value="F:iron-sulfur cluster binding"/>
    <property type="evidence" value="ECO:0007669"/>
    <property type="project" value="UniProtKB-KW"/>
</dbReference>
<evidence type="ECO:0000259" key="5">
    <source>
        <dbReference type="Pfam" id="PF02662"/>
    </source>
</evidence>
<keyword evidence="4" id="KW-0411">Iron-sulfur</keyword>
<gene>
    <name evidence="6" type="ORF">K9W45_11785</name>
</gene>
<evidence type="ECO:0000256" key="1">
    <source>
        <dbReference type="ARBA" id="ARBA00022723"/>
    </source>
</evidence>
<keyword evidence="3" id="KW-0408">Iron</keyword>
<proteinExistence type="predicted"/>
<evidence type="ECO:0000256" key="2">
    <source>
        <dbReference type="ARBA" id="ARBA00023002"/>
    </source>
</evidence>
<dbReference type="GO" id="GO:0016491">
    <property type="term" value="F:oxidoreductase activity"/>
    <property type="evidence" value="ECO:0007669"/>
    <property type="project" value="UniProtKB-KW"/>
</dbReference>
<dbReference type="InterPro" id="IPR003813">
    <property type="entry name" value="MvhD/FlpD"/>
</dbReference>
<keyword evidence="1" id="KW-0479">Metal-binding</keyword>
<dbReference type="AlphaFoldDB" id="A0A9Y1BK32"/>
<dbReference type="GO" id="GO:0046872">
    <property type="term" value="F:metal ion binding"/>
    <property type="evidence" value="ECO:0007669"/>
    <property type="project" value="UniProtKB-KW"/>
</dbReference>
<sequence>MSTSKQEQESGIKNPDPKIVLFLCRWCSGKGADLAGTSRLSYPPNVLPIMVNCTSRIDPRFVVEAFLDGADGVLVTGCHFGDCHYKTGNYKAYRRLSLVAKLLKQVGVNPKRFRLTWISATEAAKFVEVTTEMVNDLKKLPPYWRNGNGGNTNE</sequence>
<protein>
    <submittedName>
        <fullName evidence="6">Hydrogenase iron-sulfur subunit</fullName>
    </submittedName>
</protein>
<dbReference type="Pfam" id="PF02662">
    <property type="entry name" value="FlpD"/>
    <property type="match status" value="1"/>
</dbReference>
<dbReference type="Proteomes" id="UP001201020">
    <property type="component" value="Chromosome"/>
</dbReference>
<organism evidence="6">
    <name type="scientific">Candidatus Heimdallarchaeum aukensis</name>
    <dbReference type="NCBI Taxonomy" id="2876573"/>
    <lineage>
        <taxon>Archaea</taxon>
        <taxon>Promethearchaeati</taxon>
        <taxon>Candidatus Heimdallarchaeota</taxon>
        <taxon>Candidatus Heimdallarchaeia (ex Rinke et al. 2021) (nom. nud.)</taxon>
        <taxon>Candidatus Heimdallarchaeales</taxon>
        <taxon>Candidatus Heimdallarchaeaceae</taxon>
        <taxon>Candidatus Heimdallarchaeum</taxon>
    </lineage>
</organism>
<keyword evidence="2" id="KW-0560">Oxidoreductase</keyword>